<dbReference type="PROSITE" id="PS50853">
    <property type="entry name" value="FN3"/>
    <property type="match status" value="1"/>
</dbReference>
<dbReference type="InterPro" id="IPR013783">
    <property type="entry name" value="Ig-like_fold"/>
</dbReference>
<dbReference type="GO" id="GO:0005737">
    <property type="term" value="C:cytoplasm"/>
    <property type="evidence" value="ECO:0007669"/>
    <property type="project" value="TreeGrafter"/>
</dbReference>
<dbReference type="GO" id="GO:0007163">
    <property type="term" value="P:establishment or maintenance of cell polarity"/>
    <property type="evidence" value="ECO:0007669"/>
    <property type="project" value="TreeGrafter"/>
</dbReference>
<dbReference type="SUPFAM" id="SSF50405">
    <property type="entry name" value="Actin-crosslinking proteins"/>
    <property type="match status" value="2"/>
</dbReference>
<dbReference type="InterPro" id="IPR036116">
    <property type="entry name" value="FN3_sf"/>
</dbReference>
<dbReference type="GO" id="GO:0016477">
    <property type="term" value="P:cell migration"/>
    <property type="evidence" value="ECO:0007669"/>
    <property type="project" value="TreeGrafter"/>
</dbReference>
<dbReference type="PANTHER" id="PTHR10551:SF9">
    <property type="entry name" value="FASCIN-2"/>
    <property type="match status" value="1"/>
</dbReference>
<dbReference type="PANTHER" id="PTHR10551">
    <property type="entry name" value="FASCIN"/>
    <property type="match status" value="1"/>
</dbReference>
<feature type="domain" description="Fibronectin type-III" evidence="6">
    <location>
        <begin position="67"/>
        <end position="152"/>
    </location>
</feature>
<name>A0A367F9P0_9ACTN</name>
<dbReference type="SMART" id="SM00060">
    <property type="entry name" value="FN3"/>
    <property type="match status" value="1"/>
</dbReference>
<proteinExistence type="predicted"/>
<dbReference type="GO" id="GO:0015629">
    <property type="term" value="C:actin cytoskeleton"/>
    <property type="evidence" value="ECO:0007669"/>
    <property type="project" value="TreeGrafter"/>
</dbReference>
<dbReference type="CDD" id="cd00257">
    <property type="entry name" value="beta-trefoil_FSCN-like"/>
    <property type="match status" value="1"/>
</dbReference>
<evidence type="ECO:0000256" key="4">
    <source>
        <dbReference type="ARBA" id="ARBA00023295"/>
    </source>
</evidence>
<dbReference type="GO" id="GO:0016798">
    <property type="term" value="F:hydrolase activity, acting on glycosyl bonds"/>
    <property type="evidence" value="ECO:0007669"/>
    <property type="project" value="UniProtKB-KW"/>
</dbReference>
<dbReference type="RefSeq" id="WP_181871460.1">
    <property type="nucleotide sequence ID" value="NZ_QOIL01000017.1"/>
</dbReference>
<evidence type="ECO:0000256" key="5">
    <source>
        <dbReference type="ARBA" id="ARBA00023326"/>
    </source>
</evidence>
<evidence type="ECO:0000259" key="6">
    <source>
        <dbReference type="PROSITE" id="PS50853"/>
    </source>
</evidence>
<keyword evidence="5" id="KW-0624">Polysaccharide degradation</keyword>
<dbReference type="EMBL" id="QOIL01000017">
    <property type="protein sequence ID" value="RCG27096.1"/>
    <property type="molecule type" value="Genomic_DNA"/>
</dbReference>
<dbReference type="Pfam" id="PF00041">
    <property type="entry name" value="fn3"/>
    <property type="match status" value="1"/>
</dbReference>
<evidence type="ECO:0000256" key="3">
    <source>
        <dbReference type="ARBA" id="ARBA00023277"/>
    </source>
</evidence>
<comment type="caution">
    <text evidence="7">The sequence shown here is derived from an EMBL/GenBank/DDBJ whole genome shotgun (WGS) entry which is preliminary data.</text>
</comment>
<dbReference type="AlphaFoldDB" id="A0A367F9P0"/>
<dbReference type="FunFam" id="2.60.40.10:FF:001114">
    <property type="entry name" value="Chitinase A1"/>
    <property type="match status" value="1"/>
</dbReference>
<keyword evidence="3" id="KW-0119">Carbohydrate metabolism</keyword>
<dbReference type="Proteomes" id="UP000253094">
    <property type="component" value="Unassembled WGS sequence"/>
</dbReference>
<dbReference type="CDD" id="cd00063">
    <property type="entry name" value="FN3"/>
    <property type="match status" value="1"/>
</dbReference>
<organism evidence="7 8">
    <name type="scientific">Sphaerisporangium album</name>
    <dbReference type="NCBI Taxonomy" id="509200"/>
    <lineage>
        <taxon>Bacteria</taxon>
        <taxon>Bacillati</taxon>
        <taxon>Actinomycetota</taxon>
        <taxon>Actinomycetes</taxon>
        <taxon>Streptosporangiales</taxon>
        <taxon>Streptosporangiaceae</taxon>
        <taxon>Sphaerisporangium</taxon>
    </lineage>
</organism>
<gene>
    <name evidence="7" type="ORF">DQ384_28065</name>
</gene>
<evidence type="ECO:0000256" key="1">
    <source>
        <dbReference type="ARBA" id="ARBA00022729"/>
    </source>
</evidence>
<dbReference type="Gene3D" id="2.60.40.10">
    <property type="entry name" value="Immunoglobulins"/>
    <property type="match status" value="1"/>
</dbReference>
<dbReference type="InterPro" id="IPR010431">
    <property type="entry name" value="Fascin"/>
</dbReference>
<dbReference type="InterPro" id="IPR003961">
    <property type="entry name" value="FN3_dom"/>
</dbReference>
<protein>
    <submittedName>
        <fullName evidence="7">Xylosidase</fullName>
    </submittedName>
</protein>
<keyword evidence="2" id="KW-0378">Hydrolase</keyword>
<dbReference type="GO" id="GO:0051017">
    <property type="term" value="P:actin filament bundle assembly"/>
    <property type="evidence" value="ECO:0007669"/>
    <property type="project" value="TreeGrafter"/>
</dbReference>
<keyword evidence="4" id="KW-0326">Glycosidase</keyword>
<dbReference type="GO" id="GO:0051015">
    <property type="term" value="F:actin filament binding"/>
    <property type="evidence" value="ECO:0007669"/>
    <property type="project" value="InterPro"/>
</dbReference>
<evidence type="ECO:0000256" key="2">
    <source>
        <dbReference type="ARBA" id="ARBA00022801"/>
    </source>
</evidence>
<feature type="non-terminal residue" evidence="7">
    <location>
        <position position="1"/>
    </location>
</feature>
<evidence type="ECO:0000313" key="7">
    <source>
        <dbReference type="EMBL" id="RCG27096.1"/>
    </source>
</evidence>
<accession>A0A367F9P0</accession>
<reference evidence="7 8" key="1">
    <citation type="submission" date="2018-06" db="EMBL/GenBank/DDBJ databases">
        <title>Sphaerisporangium craniellae sp. nov., isolated from a marine sponge in the South China Sea.</title>
        <authorList>
            <person name="Li L."/>
        </authorList>
    </citation>
    <scope>NUCLEOTIDE SEQUENCE [LARGE SCALE GENOMIC DNA]</scope>
    <source>
        <strain evidence="7 8">CCTCC AA 208026</strain>
    </source>
</reference>
<evidence type="ECO:0000313" key="8">
    <source>
        <dbReference type="Proteomes" id="UP000253094"/>
    </source>
</evidence>
<dbReference type="InterPro" id="IPR008999">
    <property type="entry name" value="Actin-crosslinking"/>
</dbReference>
<keyword evidence="8" id="KW-1185">Reference proteome</keyword>
<dbReference type="Gene3D" id="2.80.10.50">
    <property type="match status" value="1"/>
</dbReference>
<dbReference type="SUPFAM" id="SSF49265">
    <property type="entry name" value="Fibronectin type III"/>
    <property type="match status" value="1"/>
</dbReference>
<keyword evidence="1" id="KW-0732">Signal</keyword>
<sequence length="281" mass="28583">AKSAETLAMVPTNSGMLALDEDGTRCSSDYYLRLTGDGGRMLKGQIALTATRPTPPTLGGDTQAPSVPGNLAVTGKTATSVTLSWSASTDNVGVTAYNVLRAGTVVASPASSPYTVTGLSPNTAYTFTVTARDAAGNTSAPSNAVNVTTNAGTAAIALRSRANSRYVTAANGAALIANATSVGTGQQFERVELGNGNIALRARVNNQYVCAEQAGAQPLIANRAAVGPWETFALVTNSNGSVSLRAQANGQYVCAEQAGAQPLIANRAAIGGWEQFDIVPA</sequence>
<dbReference type="GO" id="GO:0000272">
    <property type="term" value="P:polysaccharide catabolic process"/>
    <property type="evidence" value="ECO:0007669"/>
    <property type="project" value="UniProtKB-KW"/>
</dbReference>